<protein>
    <submittedName>
        <fullName evidence="1">Uncharacterized protein</fullName>
    </submittedName>
</protein>
<reference evidence="1 2" key="1">
    <citation type="journal article" date="2014" name="Int. J. Syst. Evol. Microbiol.">
        <title>Complete genome sequence of Corynebacterium casei LMG S-19264T (=DSM 44701T), isolated from a smear-ripened cheese.</title>
        <authorList>
            <consortium name="US DOE Joint Genome Institute (JGI-PGF)"/>
            <person name="Walter F."/>
            <person name="Albersmeier A."/>
            <person name="Kalinowski J."/>
            <person name="Ruckert C."/>
        </authorList>
    </citation>
    <scope>NUCLEOTIDE SEQUENCE [LARGE SCALE GENOMIC DNA]</scope>
    <source>
        <strain evidence="1 2">JCM 4255</strain>
    </source>
</reference>
<dbReference type="KEGG" id="stui:GCM10017668_44230"/>
<dbReference type="AlphaFoldDB" id="A0A7G1NLM3"/>
<name>A0A7G1NLM3_9ACTN</name>
<dbReference type="InterPro" id="IPR010866">
    <property type="entry name" value="A-2_8-polyST"/>
</dbReference>
<evidence type="ECO:0000313" key="1">
    <source>
        <dbReference type="EMBL" id="BCL22580.1"/>
    </source>
</evidence>
<evidence type="ECO:0000313" key="2">
    <source>
        <dbReference type="Proteomes" id="UP000516373"/>
    </source>
</evidence>
<dbReference type="RefSeq" id="WP_190902234.1">
    <property type="nucleotide sequence ID" value="NZ_AP023439.1"/>
</dbReference>
<dbReference type="Pfam" id="PF07388">
    <property type="entry name" value="A-2_8-polyST"/>
    <property type="match status" value="1"/>
</dbReference>
<sequence length="443" mass="48839">MPGTTQIFCASTLYGVATLAAAIDSGLFDEPDRRILLVFNNSATPETTPALDEMPGFAPLREHFDEVLSWNEAIRPFHPGAWTPRADDVPLFERYLRMLWNLGDDRVSLVLESIQVAPALTVAQLFTDAPVDVYADGLMSYGPTRNKLDPLVGTRVRRLLHLDLVPGLTPMLLTEFGVPAHLVPTPAFLKVLGEVTETVPDLPDVPGDSALLLGQYLSALNILSPEEEEDLHVRMMRGAVARGHRTVVFKPHPTAPARYSRALETEADKLGVDLTVLDTPVLAEVLFDRARPALVVGCFSTALFTASAFYDLPVARIGTELLLERLTPYQNSNRVPATLADALLPGLESATDGDVLPAELLSGLLTALGFTMQPQIYPELRPQAERFLARHLGQRTRRYFKKRRLTALGLPGGIPQRLAFLPRNSTARRVVRRARALRKAVRR</sequence>
<dbReference type="Proteomes" id="UP000516373">
    <property type="component" value="Chromosome"/>
</dbReference>
<gene>
    <name evidence="1" type="ORF">GCM10017668_44230</name>
</gene>
<dbReference type="EMBL" id="AP023439">
    <property type="protein sequence ID" value="BCL22580.1"/>
    <property type="molecule type" value="Genomic_DNA"/>
</dbReference>
<organism evidence="1 2">
    <name type="scientific">Streptomyces tuirus</name>
    <dbReference type="NCBI Taxonomy" id="68278"/>
    <lineage>
        <taxon>Bacteria</taxon>
        <taxon>Bacillati</taxon>
        <taxon>Actinomycetota</taxon>
        <taxon>Actinomycetes</taxon>
        <taxon>Kitasatosporales</taxon>
        <taxon>Streptomycetaceae</taxon>
        <taxon>Streptomyces</taxon>
    </lineage>
</organism>
<proteinExistence type="predicted"/>
<accession>A0A7G1NLM3</accession>